<dbReference type="InterPro" id="IPR030547">
    <property type="entry name" value="XRCC2"/>
</dbReference>
<dbReference type="GO" id="GO:0000724">
    <property type="term" value="P:double-strand break repair via homologous recombination"/>
    <property type="evidence" value="ECO:0007669"/>
    <property type="project" value="InterPro"/>
</dbReference>
<dbReference type="GO" id="GO:0033063">
    <property type="term" value="C:Rad51B-Rad51C-Rad51D-XRCC2 complex"/>
    <property type="evidence" value="ECO:0007669"/>
    <property type="project" value="InterPro"/>
</dbReference>
<accession>A0A830BNN3</accession>
<evidence type="ECO:0000313" key="5">
    <source>
        <dbReference type="Proteomes" id="UP000653305"/>
    </source>
</evidence>
<keyword evidence="5" id="KW-1185">Reference proteome</keyword>
<dbReference type="InterPro" id="IPR017853">
    <property type="entry name" value="GH"/>
</dbReference>
<dbReference type="GO" id="GO:0005657">
    <property type="term" value="C:replication fork"/>
    <property type="evidence" value="ECO:0007669"/>
    <property type="project" value="InterPro"/>
</dbReference>
<dbReference type="PANTHER" id="PTHR46644:SF2">
    <property type="entry name" value="DNA REPAIR PROTEIN XRCC2"/>
    <property type="match status" value="1"/>
</dbReference>
<protein>
    <recommendedName>
        <fullName evidence="2">beta-galactosidase</fullName>
        <ecNumber evidence="2">3.2.1.23</ecNumber>
    </recommendedName>
</protein>
<dbReference type="PANTHER" id="PTHR46644">
    <property type="entry name" value="DNA REPAIR PROTEIN XRCC2"/>
    <property type="match status" value="1"/>
</dbReference>
<evidence type="ECO:0000313" key="4">
    <source>
        <dbReference type="EMBL" id="GFP85465.1"/>
    </source>
</evidence>
<dbReference type="OrthoDB" id="1657402at2759"/>
<evidence type="ECO:0000256" key="1">
    <source>
        <dbReference type="ARBA" id="ARBA00001412"/>
    </source>
</evidence>
<sequence length="149" mass="16909">MKILLFSEWTLRYQLQGIAAYMLIIDSIGAFYWMDRDLPSSSTGINNRKSLSLQTVTEAIVREIQRLLQMHPMLILAAKSATFGDKQSGNEVTRRFPVWLKCVPGISFRTDNETFKMAMKGFAKKIVNIMKSKNLYASQGGPIILSKIE</sequence>
<dbReference type="AlphaFoldDB" id="A0A830BNN3"/>
<dbReference type="InterPro" id="IPR031330">
    <property type="entry name" value="Gly_Hdrlase_35_cat"/>
</dbReference>
<organism evidence="4 5">
    <name type="scientific">Phtheirospermum japonicum</name>
    <dbReference type="NCBI Taxonomy" id="374723"/>
    <lineage>
        <taxon>Eukaryota</taxon>
        <taxon>Viridiplantae</taxon>
        <taxon>Streptophyta</taxon>
        <taxon>Embryophyta</taxon>
        <taxon>Tracheophyta</taxon>
        <taxon>Spermatophyta</taxon>
        <taxon>Magnoliopsida</taxon>
        <taxon>eudicotyledons</taxon>
        <taxon>Gunneridae</taxon>
        <taxon>Pentapetalae</taxon>
        <taxon>asterids</taxon>
        <taxon>lamiids</taxon>
        <taxon>Lamiales</taxon>
        <taxon>Orobanchaceae</taxon>
        <taxon>Orobanchaceae incertae sedis</taxon>
        <taxon>Phtheirospermum</taxon>
    </lineage>
</organism>
<dbReference type="EMBL" id="BMAC01000105">
    <property type="protein sequence ID" value="GFP85465.1"/>
    <property type="molecule type" value="Genomic_DNA"/>
</dbReference>
<dbReference type="Proteomes" id="UP000653305">
    <property type="component" value="Unassembled WGS sequence"/>
</dbReference>
<comment type="caution">
    <text evidence="4">The sequence shown here is derived from an EMBL/GenBank/DDBJ whole genome shotgun (WGS) entry which is preliminary data.</text>
</comment>
<dbReference type="GO" id="GO:0004565">
    <property type="term" value="F:beta-galactosidase activity"/>
    <property type="evidence" value="ECO:0007669"/>
    <property type="project" value="UniProtKB-EC"/>
</dbReference>
<proteinExistence type="predicted"/>
<reference evidence="4" key="1">
    <citation type="submission" date="2020-07" db="EMBL/GenBank/DDBJ databases">
        <title>Ethylene signaling mediates host invasion by parasitic plants.</title>
        <authorList>
            <person name="Yoshida S."/>
        </authorList>
    </citation>
    <scope>NUCLEOTIDE SEQUENCE</scope>
    <source>
        <strain evidence="4">Okayama</strain>
    </source>
</reference>
<gene>
    <name evidence="4" type="ORF">PHJA_000690200</name>
</gene>
<evidence type="ECO:0000256" key="2">
    <source>
        <dbReference type="ARBA" id="ARBA00012756"/>
    </source>
</evidence>
<dbReference type="Gene3D" id="3.20.20.80">
    <property type="entry name" value="Glycosidases"/>
    <property type="match status" value="1"/>
</dbReference>
<dbReference type="Pfam" id="PF01301">
    <property type="entry name" value="Glyco_hydro_35"/>
    <property type="match status" value="1"/>
</dbReference>
<dbReference type="EC" id="3.2.1.23" evidence="2"/>
<evidence type="ECO:0000259" key="3">
    <source>
        <dbReference type="Pfam" id="PF01301"/>
    </source>
</evidence>
<name>A0A830BNN3_9LAMI</name>
<comment type="catalytic activity">
    <reaction evidence="1">
        <text>Hydrolysis of terminal non-reducing beta-D-galactose residues in beta-D-galactosides.</text>
        <dbReference type="EC" id="3.2.1.23"/>
    </reaction>
</comment>
<feature type="domain" description="Glycoside hydrolase 35 catalytic" evidence="3">
    <location>
        <begin position="96"/>
        <end position="149"/>
    </location>
</feature>
<dbReference type="SUPFAM" id="SSF51445">
    <property type="entry name" value="(Trans)glycosidases"/>
    <property type="match status" value="1"/>
</dbReference>